<proteinExistence type="predicted"/>
<protein>
    <recommendedName>
        <fullName evidence="5">Transmembrane protein</fullName>
    </recommendedName>
</protein>
<sequence length="296" mass="33053">MAPLDSEQDVAKVREQAIAFYDQEHNLSSEDRQQLYVFFEQQCRRMLLGFSVGVALGTAAPFIVRRRGALVHPALPIVGAVLGGTIVPGLVNHSIYTMQVDQFNRKYGENSAICRTIAKTPDPMSKSVFWSNYFRKSSSDPNFRMKDPRTVVNSTKFFSMEDTPKLPPYGKPGYYKSDESGTPRTLNEQYLSGWDKVRLQKARHADPQTQHSSPLAVPDQSDQHDEPDFGLSSATLSSPRSIGDSYDSNESGSQHGGDRAAEKPSDFLRLDHDQLIQDQGAQGSAWDKVRQQSGRH</sequence>
<feature type="transmembrane region" description="Helical" evidence="2">
    <location>
        <begin position="70"/>
        <end position="91"/>
    </location>
</feature>
<reference evidence="3 4" key="1">
    <citation type="journal article" date="2016" name="Proc. Natl. Acad. Sci. U.S.A.">
        <title>Comparative genomics of biotechnologically important yeasts.</title>
        <authorList>
            <person name="Riley R."/>
            <person name="Haridas S."/>
            <person name="Wolfe K.H."/>
            <person name="Lopes M.R."/>
            <person name="Hittinger C.T."/>
            <person name="Goeker M."/>
            <person name="Salamov A.A."/>
            <person name="Wisecaver J.H."/>
            <person name="Long T.M."/>
            <person name="Calvey C.H."/>
            <person name="Aerts A.L."/>
            <person name="Barry K.W."/>
            <person name="Choi C."/>
            <person name="Clum A."/>
            <person name="Coughlan A.Y."/>
            <person name="Deshpande S."/>
            <person name="Douglass A.P."/>
            <person name="Hanson S.J."/>
            <person name="Klenk H.-P."/>
            <person name="LaButti K.M."/>
            <person name="Lapidus A."/>
            <person name="Lindquist E.A."/>
            <person name="Lipzen A.M."/>
            <person name="Meier-Kolthoff J.P."/>
            <person name="Ohm R.A."/>
            <person name="Otillar R.P."/>
            <person name="Pangilinan J.L."/>
            <person name="Peng Y."/>
            <person name="Rokas A."/>
            <person name="Rosa C.A."/>
            <person name="Scheuner C."/>
            <person name="Sibirny A.A."/>
            <person name="Slot J.C."/>
            <person name="Stielow J.B."/>
            <person name="Sun H."/>
            <person name="Kurtzman C.P."/>
            <person name="Blackwell M."/>
            <person name="Grigoriev I.V."/>
            <person name="Jeffries T.W."/>
        </authorList>
    </citation>
    <scope>NUCLEOTIDE SEQUENCE [LARGE SCALE GENOMIC DNA]</scope>
    <source>
        <strain evidence="3 4">NRRL Y-2026</strain>
    </source>
</reference>
<organism evidence="3 4">
    <name type="scientific">Pichia membranifaciens NRRL Y-2026</name>
    <dbReference type="NCBI Taxonomy" id="763406"/>
    <lineage>
        <taxon>Eukaryota</taxon>
        <taxon>Fungi</taxon>
        <taxon>Dikarya</taxon>
        <taxon>Ascomycota</taxon>
        <taxon>Saccharomycotina</taxon>
        <taxon>Pichiomycetes</taxon>
        <taxon>Pichiales</taxon>
        <taxon>Pichiaceae</taxon>
        <taxon>Pichia</taxon>
    </lineage>
</organism>
<keyword evidence="2" id="KW-0812">Transmembrane</keyword>
<evidence type="ECO:0000313" key="4">
    <source>
        <dbReference type="Proteomes" id="UP000094455"/>
    </source>
</evidence>
<dbReference type="OrthoDB" id="3994427at2759"/>
<keyword evidence="2" id="KW-0472">Membrane</keyword>
<accession>A0A1E3NIC1</accession>
<dbReference type="EMBL" id="KV454005">
    <property type="protein sequence ID" value="ODQ45318.1"/>
    <property type="molecule type" value="Genomic_DNA"/>
</dbReference>
<feature type="compositionally biased region" description="Polar residues" evidence="1">
    <location>
        <begin position="232"/>
        <end position="253"/>
    </location>
</feature>
<dbReference type="AlphaFoldDB" id="A0A1E3NIC1"/>
<dbReference type="GeneID" id="30176689"/>
<evidence type="ECO:0008006" key="5">
    <source>
        <dbReference type="Google" id="ProtNLM"/>
    </source>
</evidence>
<name>A0A1E3NIC1_9ASCO</name>
<evidence type="ECO:0000256" key="1">
    <source>
        <dbReference type="SAM" id="MobiDB-lite"/>
    </source>
</evidence>
<feature type="compositionally biased region" description="Basic and acidic residues" evidence="1">
    <location>
        <begin position="256"/>
        <end position="275"/>
    </location>
</feature>
<keyword evidence="4" id="KW-1185">Reference proteome</keyword>
<dbReference type="Pfam" id="PF07954">
    <property type="entry name" value="DUF1689"/>
    <property type="match status" value="1"/>
</dbReference>
<dbReference type="InterPro" id="IPR012470">
    <property type="entry name" value="Pup1-like"/>
</dbReference>
<evidence type="ECO:0000313" key="3">
    <source>
        <dbReference type="EMBL" id="ODQ45318.1"/>
    </source>
</evidence>
<keyword evidence="2" id="KW-1133">Transmembrane helix</keyword>
<feature type="region of interest" description="Disordered" evidence="1">
    <location>
        <begin position="200"/>
        <end position="296"/>
    </location>
</feature>
<dbReference type="Proteomes" id="UP000094455">
    <property type="component" value="Unassembled WGS sequence"/>
</dbReference>
<dbReference type="RefSeq" id="XP_019016431.1">
    <property type="nucleotide sequence ID" value="XM_019160002.1"/>
</dbReference>
<gene>
    <name evidence="3" type="ORF">PICMEDRAFT_13039</name>
</gene>
<feature type="transmembrane region" description="Helical" evidence="2">
    <location>
        <begin position="46"/>
        <end position="64"/>
    </location>
</feature>
<dbReference type="STRING" id="763406.A0A1E3NIC1"/>
<feature type="region of interest" description="Disordered" evidence="1">
    <location>
        <begin position="161"/>
        <end position="186"/>
    </location>
</feature>
<evidence type="ECO:0000256" key="2">
    <source>
        <dbReference type="SAM" id="Phobius"/>
    </source>
</evidence>